<dbReference type="OrthoDB" id="6020786at2"/>
<reference evidence="1 2" key="1">
    <citation type="submission" date="2019-08" db="EMBL/GenBank/DDBJ databases">
        <title>Draft genome sequence of Lysobacter sp. UKS-15.</title>
        <authorList>
            <person name="Im W.-T."/>
        </authorList>
    </citation>
    <scope>NUCLEOTIDE SEQUENCE [LARGE SCALE GENOMIC DNA]</scope>
    <source>
        <strain evidence="1 2">UKS-15</strain>
    </source>
</reference>
<evidence type="ECO:0000313" key="2">
    <source>
        <dbReference type="Proteomes" id="UP000323164"/>
    </source>
</evidence>
<dbReference type="AlphaFoldDB" id="A0A5D8YR96"/>
<name>A0A5D8YR96_9GAMM</name>
<organism evidence="1 2">
    <name type="scientific">Cognatilysobacter lacus</name>
    <dbReference type="NCBI Taxonomy" id="1643323"/>
    <lineage>
        <taxon>Bacteria</taxon>
        <taxon>Pseudomonadati</taxon>
        <taxon>Pseudomonadota</taxon>
        <taxon>Gammaproteobacteria</taxon>
        <taxon>Lysobacterales</taxon>
        <taxon>Lysobacteraceae</taxon>
        <taxon>Cognatilysobacter</taxon>
    </lineage>
</organism>
<proteinExistence type="predicted"/>
<comment type="caution">
    <text evidence="1">The sequence shown here is derived from an EMBL/GenBank/DDBJ whole genome shotgun (WGS) entry which is preliminary data.</text>
</comment>
<sequence length="177" mass="20062">MSARPDTVRASAVHDRYVDIDAAWLDFGPDDPLEADRWVNDCMACGKAPTLAFVDLRWQVRCECGQCGTPGQLAAIAAVNWNKSPLSLHPAYDTLPFFGLQGLSIPRAREKLIGVREYLEEQKRRCERRLRAREPFGHRYFQRIRAYLAWAIYAQGLLRETEHAILASAQADVTGRC</sequence>
<dbReference type="Proteomes" id="UP000323164">
    <property type="component" value="Unassembled WGS sequence"/>
</dbReference>
<evidence type="ECO:0000313" key="1">
    <source>
        <dbReference type="EMBL" id="TZF85111.1"/>
    </source>
</evidence>
<protein>
    <submittedName>
        <fullName evidence="1">Uncharacterized protein</fullName>
    </submittedName>
</protein>
<dbReference type="RefSeq" id="WP_149353678.1">
    <property type="nucleotide sequence ID" value="NZ_VTRV01000180.1"/>
</dbReference>
<keyword evidence="2" id="KW-1185">Reference proteome</keyword>
<dbReference type="EMBL" id="VTRV01000180">
    <property type="protein sequence ID" value="TZF85111.1"/>
    <property type="molecule type" value="Genomic_DNA"/>
</dbReference>
<accession>A0A5D8YR96</accession>
<gene>
    <name evidence="1" type="ORF">FW784_12555</name>
</gene>